<reference evidence="1 2" key="1">
    <citation type="submission" date="2019-02" db="EMBL/GenBank/DDBJ databases">
        <title>Deep-cultivation of Planctomycetes and their phenomic and genomic characterization uncovers novel biology.</title>
        <authorList>
            <person name="Wiegand S."/>
            <person name="Jogler M."/>
            <person name="Boedeker C."/>
            <person name="Pinto D."/>
            <person name="Vollmers J."/>
            <person name="Rivas-Marin E."/>
            <person name="Kohn T."/>
            <person name="Peeters S.H."/>
            <person name="Heuer A."/>
            <person name="Rast P."/>
            <person name="Oberbeckmann S."/>
            <person name="Bunk B."/>
            <person name="Jeske O."/>
            <person name="Meyerdierks A."/>
            <person name="Storesund J.E."/>
            <person name="Kallscheuer N."/>
            <person name="Luecker S."/>
            <person name="Lage O.M."/>
            <person name="Pohl T."/>
            <person name="Merkel B.J."/>
            <person name="Hornburger P."/>
            <person name="Mueller R.-W."/>
            <person name="Bruemmer F."/>
            <person name="Labrenz M."/>
            <person name="Spormann A.M."/>
            <person name="Op den Camp H."/>
            <person name="Overmann J."/>
            <person name="Amann R."/>
            <person name="Jetten M.S.M."/>
            <person name="Mascher T."/>
            <person name="Medema M.H."/>
            <person name="Devos D.P."/>
            <person name="Kaster A.-K."/>
            <person name="Ovreas L."/>
            <person name="Rohde M."/>
            <person name="Galperin M.Y."/>
            <person name="Jogler C."/>
        </authorList>
    </citation>
    <scope>NUCLEOTIDE SEQUENCE [LARGE SCALE GENOMIC DNA]</scope>
    <source>
        <strain evidence="1 2">V6</strain>
    </source>
</reference>
<organism evidence="1 2">
    <name type="scientific">Gimesia chilikensis</name>
    <dbReference type="NCBI Taxonomy" id="2605989"/>
    <lineage>
        <taxon>Bacteria</taxon>
        <taxon>Pseudomonadati</taxon>
        <taxon>Planctomycetota</taxon>
        <taxon>Planctomycetia</taxon>
        <taxon>Planctomycetales</taxon>
        <taxon>Planctomycetaceae</taxon>
        <taxon>Gimesia</taxon>
    </lineage>
</organism>
<sequence>MFPLEVLLMLKVNRRADTWVLPYMIGNRIRVRSVSSPQSVSCSLRSVQILFGALDSVSGMALATGSGVRVTPCYRRLAPCRP</sequence>
<accession>A0A517W6V7</accession>
<dbReference type="Proteomes" id="UP000320722">
    <property type="component" value="Chromosome"/>
</dbReference>
<protein>
    <submittedName>
        <fullName evidence="1">Uncharacterized protein</fullName>
    </submittedName>
</protein>
<dbReference type="EMBL" id="CP036347">
    <property type="protein sequence ID" value="QDU00973.1"/>
    <property type="molecule type" value="Genomic_DNA"/>
</dbReference>
<evidence type="ECO:0000313" key="2">
    <source>
        <dbReference type="Proteomes" id="UP000320722"/>
    </source>
</evidence>
<dbReference type="AlphaFoldDB" id="A0A517W6V7"/>
<evidence type="ECO:0000313" key="1">
    <source>
        <dbReference type="EMBL" id="QDU00973.1"/>
    </source>
</evidence>
<name>A0A517W6V7_9PLAN</name>
<gene>
    <name evidence="1" type="ORF">V6x_06510</name>
</gene>
<proteinExistence type="predicted"/>